<keyword evidence="3" id="KW-1185">Reference proteome</keyword>
<organism evidence="2 3">
    <name type="scientific">Blomia tropicalis</name>
    <name type="common">Mite</name>
    <dbReference type="NCBI Taxonomy" id="40697"/>
    <lineage>
        <taxon>Eukaryota</taxon>
        <taxon>Metazoa</taxon>
        <taxon>Ecdysozoa</taxon>
        <taxon>Arthropoda</taxon>
        <taxon>Chelicerata</taxon>
        <taxon>Arachnida</taxon>
        <taxon>Acari</taxon>
        <taxon>Acariformes</taxon>
        <taxon>Sarcoptiformes</taxon>
        <taxon>Astigmata</taxon>
        <taxon>Glycyphagoidea</taxon>
        <taxon>Echimyopodidae</taxon>
        <taxon>Blomia</taxon>
    </lineage>
</organism>
<evidence type="ECO:0000313" key="2">
    <source>
        <dbReference type="EMBL" id="KAJ6220752.1"/>
    </source>
</evidence>
<feature type="compositionally biased region" description="Low complexity" evidence="1">
    <location>
        <begin position="25"/>
        <end position="34"/>
    </location>
</feature>
<dbReference type="Proteomes" id="UP001142055">
    <property type="component" value="Chromosome 2"/>
</dbReference>
<accession>A0A9Q0MA34</accession>
<gene>
    <name evidence="2" type="ORF">RDWZM_006564</name>
</gene>
<name>A0A9Q0MA34_BLOTA</name>
<feature type="region of interest" description="Disordered" evidence="1">
    <location>
        <begin position="25"/>
        <end position="82"/>
    </location>
</feature>
<comment type="caution">
    <text evidence="2">The sequence shown here is derived from an EMBL/GenBank/DDBJ whole genome shotgun (WGS) entry which is preliminary data.</text>
</comment>
<evidence type="ECO:0000313" key="3">
    <source>
        <dbReference type="Proteomes" id="UP001142055"/>
    </source>
</evidence>
<proteinExistence type="predicted"/>
<protein>
    <submittedName>
        <fullName evidence="2">Uncharacterized protein</fullName>
    </submittedName>
</protein>
<feature type="compositionally biased region" description="Low complexity" evidence="1">
    <location>
        <begin position="49"/>
        <end position="68"/>
    </location>
</feature>
<dbReference type="AlphaFoldDB" id="A0A9Q0MA34"/>
<sequence length="136" mass="14651">MVETNPKTFNIEMVQMEQTTTSAIASTSSATTTAKSNRLIVPNGNCQPSSSSMSSVSKQSSSSASSLSKRANGQSHSRYQVHSSIGNTIPMYLYQTPNTKVISVDVEGLSSNHLHETSDRSSALSEPELVYEEMTI</sequence>
<feature type="compositionally biased region" description="Polar residues" evidence="1">
    <location>
        <begin position="69"/>
        <end position="82"/>
    </location>
</feature>
<reference evidence="2" key="1">
    <citation type="submission" date="2022-12" db="EMBL/GenBank/DDBJ databases">
        <title>Genome assemblies of Blomia tropicalis.</title>
        <authorList>
            <person name="Cui Y."/>
        </authorList>
    </citation>
    <scope>NUCLEOTIDE SEQUENCE</scope>
    <source>
        <tissue evidence="2">Adult mites</tissue>
    </source>
</reference>
<dbReference type="EMBL" id="JAPWDV010000002">
    <property type="protein sequence ID" value="KAJ6220752.1"/>
    <property type="molecule type" value="Genomic_DNA"/>
</dbReference>
<evidence type="ECO:0000256" key="1">
    <source>
        <dbReference type="SAM" id="MobiDB-lite"/>
    </source>
</evidence>